<name>A0AAV4ICP2_9GAST</name>
<evidence type="ECO:0000313" key="3">
    <source>
        <dbReference type="Proteomes" id="UP000762676"/>
    </source>
</evidence>
<dbReference type="PANTHER" id="PTHR14918:SF3">
    <property type="entry name" value="KICSTOR COMPLEX PROTEIN SZT2"/>
    <property type="match status" value="1"/>
</dbReference>
<feature type="compositionally biased region" description="Basic and acidic residues" evidence="1">
    <location>
        <begin position="58"/>
        <end position="69"/>
    </location>
</feature>
<accession>A0AAV4ICP2</accession>
<gene>
    <name evidence="2" type="ORF">ElyMa_006573800</name>
</gene>
<feature type="region of interest" description="Disordered" evidence="1">
    <location>
        <begin position="797"/>
        <end position="824"/>
    </location>
</feature>
<feature type="compositionally biased region" description="Low complexity" evidence="1">
    <location>
        <begin position="40"/>
        <end position="56"/>
    </location>
</feature>
<dbReference type="EMBL" id="BMAT01013216">
    <property type="protein sequence ID" value="GFS07645.1"/>
    <property type="molecule type" value="Genomic_DNA"/>
</dbReference>
<feature type="region of interest" description="Disordered" evidence="1">
    <location>
        <begin position="509"/>
        <end position="550"/>
    </location>
</feature>
<feature type="compositionally biased region" description="Polar residues" evidence="1">
    <location>
        <begin position="198"/>
        <end position="209"/>
    </location>
</feature>
<feature type="region of interest" description="Disordered" evidence="1">
    <location>
        <begin position="1056"/>
        <end position="1096"/>
    </location>
</feature>
<feature type="compositionally biased region" description="Basic and acidic residues" evidence="1">
    <location>
        <begin position="244"/>
        <end position="254"/>
    </location>
</feature>
<dbReference type="GO" id="GO:0005777">
    <property type="term" value="C:peroxisome"/>
    <property type="evidence" value="ECO:0007669"/>
    <property type="project" value="InterPro"/>
</dbReference>
<keyword evidence="3" id="KW-1185">Reference proteome</keyword>
<feature type="region of interest" description="Disordered" evidence="1">
    <location>
        <begin position="40"/>
        <end position="70"/>
    </location>
</feature>
<feature type="compositionally biased region" description="Basic and acidic residues" evidence="1">
    <location>
        <begin position="511"/>
        <end position="529"/>
    </location>
</feature>
<protein>
    <submittedName>
        <fullName evidence="2">Seizure threshold 2 homolog</fullName>
    </submittedName>
</protein>
<organism evidence="2 3">
    <name type="scientific">Elysia marginata</name>
    <dbReference type="NCBI Taxonomy" id="1093978"/>
    <lineage>
        <taxon>Eukaryota</taxon>
        <taxon>Metazoa</taxon>
        <taxon>Spiralia</taxon>
        <taxon>Lophotrochozoa</taxon>
        <taxon>Mollusca</taxon>
        <taxon>Gastropoda</taxon>
        <taxon>Heterobranchia</taxon>
        <taxon>Euthyneura</taxon>
        <taxon>Panpulmonata</taxon>
        <taxon>Sacoglossa</taxon>
        <taxon>Placobranchoidea</taxon>
        <taxon>Plakobranchidae</taxon>
        <taxon>Elysia</taxon>
    </lineage>
</organism>
<evidence type="ECO:0000256" key="1">
    <source>
        <dbReference type="SAM" id="MobiDB-lite"/>
    </source>
</evidence>
<feature type="compositionally biased region" description="Basic and acidic residues" evidence="1">
    <location>
        <begin position="158"/>
        <end position="174"/>
    </location>
</feature>
<comment type="caution">
    <text evidence="2">The sequence shown here is derived from an EMBL/GenBank/DDBJ whole genome shotgun (WGS) entry which is preliminary data.</text>
</comment>
<dbReference type="AlphaFoldDB" id="A0AAV4ICP2"/>
<feature type="region of interest" description="Disordered" evidence="1">
    <location>
        <begin position="969"/>
        <end position="1024"/>
    </location>
</feature>
<proteinExistence type="predicted"/>
<feature type="compositionally biased region" description="Polar residues" evidence="1">
    <location>
        <begin position="995"/>
        <end position="1005"/>
    </location>
</feature>
<reference evidence="2 3" key="1">
    <citation type="journal article" date="2021" name="Elife">
        <title>Chloroplast acquisition without the gene transfer in kleptoplastic sea slugs, Plakobranchus ocellatus.</title>
        <authorList>
            <person name="Maeda T."/>
            <person name="Takahashi S."/>
            <person name="Yoshida T."/>
            <person name="Shimamura S."/>
            <person name="Takaki Y."/>
            <person name="Nagai Y."/>
            <person name="Toyoda A."/>
            <person name="Suzuki Y."/>
            <person name="Arimoto A."/>
            <person name="Ishii H."/>
            <person name="Satoh N."/>
            <person name="Nishiyama T."/>
            <person name="Hasebe M."/>
            <person name="Maruyama T."/>
            <person name="Minagawa J."/>
            <person name="Obokata J."/>
            <person name="Shigenobu S."/>
        </authorList>
    </citation>
    <scope>NUCLEOTIDE SEQUENCE [LARGE SCALE GENOMIC DNA]</scope>
</reference>
<dbReference type="Proteomes" id="UP000762676">
    <property type="component" value="Unassembled WGS sequence"/>
</dbReference>
<sequence>MSCQRDEYQFYPYDYECVSSLSTFEHLVYLCENTSLPSPDLLPSLQPSSPSTPSSSQRLKDKKPEENGFRSESTVNLVPFPFDLQSLLPRSQQAKLIFSTFVIGDASTVSEDDLLDPKGPNELLLGLFYEKLKENHSNEILLSADDCSRFLQQVEARSHSTDEDAWLTKRHSDTEPIGGSSRKHPSPGPGPHGASLSQDTRPAGNSGNPSGEPASGNGTAYRYFHSKYGPGQQASKPGLASDNESNHESKEENLFQKPGSGSPMWKCYIKTEDPDHLLMTFVPSIFEDLLLLNPAPEPIPDNKDAARQENAEPVMTAESLFGTSVEGEIFIREVQDWVNSSSRCVKPAVSGELKMPVYVYSCQLKHVTNSLIERWTFKLPEDVVHDFTYKSDVHAGDSPILREQSYGKDCGLLEQDEPHSRGGSADRRSTDSVSIALEGFREHCLMVADLYSKAFVTGVFESLQQSYYLDPRDVFSAINDICDRAYPLETDMTTYLLASCSHMQSLVHTARRQEKEAEEAGRGGRRTSDDTTSAGGEVGGEVESARGGRPGFTRQVSVRFQDIDLLKEDEAPKIPENLQLPQQTVPLATEEWNHFTPDNCHLAKDQRLEAVKEKFQETFGLCLKQVPNLPDFYFYCPDVGQMEAANDVGDKVLEGATDDCNVEVACDTKEEDEKPKVEEENVQSLRNASMESNREVSSLGSLEGNISTDLEEGCESLPLFVHFTCTIKQKSGDLTASVRRVPLCLGDLAKSIKEPLTSIDFSDFKVTFDINCVTLSSDPFQRLSLKNLLFKASHSSTEVEDSGEEGGPREKGLPKPTGNPISHLPKSQNTAIYCFKEEIESLMQEEVISALRHMFPISADTLMFVADYIHNGVDYRIKTARYQVVNMQFVFDTDQSLNLFIQEFEHMSLPGYKLTREGDYYFLIINKTQPINYTEDYSKEGELGYLQQYSHQFDDELAIGKEERSSSLPCIFPSADPDKQGMVPSAEAHPVAAVGQSQRPRSSSDGKFLSRPLSAGVAESESLHRPATIQFEEGGTKPHELGKLLTDSSTDLSLKKSSSFAGLQRPQLRSPMTSGARSRHCSAPSGHAGGGLAGYSRQSTVTQSPLVISSRNSTNDDGFDGDISDYEQDESGSVSDISAIYPELPDFWLLMQIHRDKTEVFFHSRQVT</sequence>
<evidence type="ECO:0000313" key="2">
    <source>
        <dbReference type="EMBL" id="GFS07645.1"/>
    </source>
</evidence>
<dbReference type="InterPro" id="IPR033228">
    <property type="entry name" value="SZT2"/>
</dbReference>
<feature type="region of interest" description="Disordered" evidence="1">
    <location>
        <begin position="158"/>
        <end position="259"/>
    </location>
</feature>
<dbReference type="PANTHER" id="PTHR14918">
    <property type="entry name" value="KICSTOR COMPLEX PROTEIN SZT2"/>
    <property type="match status" value="1"/>
</dbReference>